<accession>B0XLU2</accession>
<gene>
    <name evidence="2" type="ORF">CpipJ_CPIJ020165</name>
</gene>
<dbReference type="STRING" id="7176.B0XLU2"/>
<keyword evidence="1" id="KW-0732">Signal</keyword>
<sequence>MAWLGIGALASGLVLQRLLGGDAPPNKVQEVKNELYINLQVLHRDDAMRLYAPGNGSSGDKKSVYEIVLERPHSETINTSYSLYRAGTQPEAEEKFEAFHQRLPELVKMIRE</sequence>
<dbReference type="KEGG" id="cqu:CpipJ_CPIJ020165"/>
<dbReference type="eggNOG" id="KOG0513">
    <property type="taxonomic scope" value="Eukaryota"/>
</dbReference>
<dbReference type="AlphaFoldDB" id="B0XLU2"/>
<dbReference type="VEuPathDB" id="VectorBase:CPIJ020165"/>
<dbReference type="EMBL" id="DS234780">
    <property type="protein sequence ID" value="EDS35052.1"/>
    <property type="molecule type" value="Genomic_DNA"/>
</dbReference>
<proteinExistence type="predicted"/>
<protein>
    <submittedName>
        <fullName evidence="2">85 kDa calcium-independent phospholipase A2</fullName>
    </submittedName>
</protein>
<feature type="non-terminal residue" evidence="2">
    <location>
        <position position="112"/>
    </location>
</feature>
<dbReference type="HOGENOM" id="CLU_010817_0_0_1"/>
<reference evidence="2" key="1">
    <citation type="submission" date="2007-03" db="EMBL/GenBank/DDBJ databases">
        <title>Annotation of Culex pipiens quinquefasciatus.</title>
        <authorList>
            <consortium name="The Broad Institute Genome Sequencing Platform"/>
            <person name="Atkinson P.W."/>
            <person name="Hemingway J."/>
            <person name="Christensen B.M."/>
            <person name="Higgs S."/>
            <person name="Kodira C."/>
            <person name="Hannick L."/>
            <person name="Megy K."/>
            <person name="O'Leary S."/>
            <person name="Pearson M."/>
            <person name="Haas B.J."/>
            <person name="Mauceli E."/>
            <person name="Wortman J.R."/>
            <person name="Lee N.H."/>
            <person name="Guigo R."/>
            <person name="Stanke M."/>
            <person name="Alvarado L."/>
            <person name="Amedeo P."/>
            <person name="Antoine C.H."/>
            <person name="Arensburger P."/>
            <person name="Bidwell S.L."/>
            <person name="Crawford M."/>
            <person name="Camaro F."/>
            <person name="Devon K."/>
            <person name="Engels R."/>
            <person name="Hammond M."/>
            <person name="Howarth C."/>
            <person name="Koehrsen M."/>
            <person name="Lawson D."/>
            <person name="Montgomery P."/>
            <person name="Nene V."/>
            <person name="Nusbaum C."/>
            <person name="Puiu D."/>
            <person name="Romero-Severson J."/>
            <person name="Severson D.W."/>
            <person name="Shumway M."/>
            <person name="Sisk P."/>
            <person name="Stolte C."/>
            <person name="Zeng Q."/>
            <person name="Eisenstadt E."/>
            <person name="Fraser-Liggett C."/>
            <person name="Strausberg R."/>
            <person name="Galagan J."/>
            <person name="Birren B."/>
            <person name="Collins F.H."/>
        </authorList>
    </citation>
    <scope>NUCLEOTIDE SEQUENCE [LARGE SCALE GENOMIC DNA]</scope>
    <source>
        <strain evidence="2">JHB</strain>
    </source>
</reference>
<feature type="signal peptide" evidence="1">
    <location>
        <begin position="1"/>
        <end position="20"/>
    </location>
</feature>
<dbReference type="InParanoid" id="B0XLU2"/>
<organism>
    <name type="scientific">Culex quinquefasciatus</name>
    <name type="common">Southern house mosquito</name>
    <name type="synonym">Culex pungens</name>
    <dbReference type="NCBI Taxonomy" id="7176"/>
    <lineage>
        <taxon>Eukaryota</taxon>
        <taxon>Metazoa</taxon>
        <taxon>Ecdysozoa</taxon>
        <taxon>Arthropoda</taxon>
        <taxon>Hexapoda</taxon>
        <taxon>Insecta</taxon>
        <taxon>Pterygota</taxon>
        <taxon>Neoptera</taxon>
        <taxon>Endopterygota</taxon>
        <taxon>Diptera</taxon>
        <taxon>Nematocera</taxon>
        <taxon>Culicoidea</taxon>
        <taxon>Culicidae</taxon>
        <taxon>Culicinae</taxon>
        <taxon>Culicini</taxon>
        <taxon>Culex</taxon>
        <taxon>Culex</taxon>
    </lineage>
</organism>
<name>B0XLU2_CULQU</name>
<evidence type="ECO:0000313" key="2">
    <source>
        <dbReference type="EMBL" id="EDS35052.1"/>
    </source>
</evidence>
<evidence type="ECO:0000256" key="1">
    <source>
        <dbReference type="SAM" id="SignalP"/>
    </source>
</evidence>
<feature type="chain" id="PRO_5002760311" evidence="1">
    <location>
        <begin position="21"/>
        <end position="112"/>
    </location>
</feature>